<dbReference type="SUPFAM" id="SSF53474">
    <property type="entry name" value="alpha/beta-Hydrolases"/>
    <property type="match status" value="1"/>
</dbReference>
<feature type="domain" description="Peptidase S9A N-terminal" evidence="6">
    <location>
        <begin position="41"/>
        <end position="435"/>
    </location>
</feature>
<evidence type="ECO:0000256" key="1">
    <source>
        <dbReference type="ARBA" id="ARBA00022670"/>
    </source>
</evidence>
<dbReference type="Gene3D" id="3.40.50.1820">
    <property type="entry name" value="alpha/beta hydrolase"/>
    <property type="match status" value="1"/>
</dbReference>
<dbReference type="AlphaFoldDB" id="A0A9X1MK30"/>
<dbReference type="InterPro" id="IPR023302">
    <property type="entry name" value="Pept_S9A_N"/>
</dbReference>
<dbReference type="SUPFAM" id="SSF50993">
    <property type="entry name" value="Peptidase/esterase 'gauge' domain"/>
    <property type="match status" value="1"/>
</dbReference>
<gene>
    <name evidence="7" type="ORF">LOC68_04835</name>
</gene>
<keyword evidence="1" id="KW-0645">Protease</keyword>
<dbReference type="Pfam" id="PF02897">
    <property type="entry name" value="Peptidase_S9_N"/>
    <property type="match status" value="1"/>
</dbReference>
<keyword evidence="8" id="KW-1185">Reference proteome</keyword>
<evidence type="ECO:0000313" key="8">
    <source>
        <dbReference type="Proteomes" id="UP001139103"/>
    </source>
</evidence>
<protein>
    <submittedName>
        <fullName evidence="7">Prolyl oligopeptidase family serine peptidase</fullName>
    </submittedName>
</protein>
<name>A0A9X1MK30_9BACT</name>
<feature type="domain" description="Peptidase S9 prolyl oligopeptidase catalytic" evidence="5">
    <location>
        <begin position="509"/>
        <end position="710"/>
    </location>
</feature>
<dbReference type="GO" id="GO:0005829">
    <property type="term" value="C:cytosol"/>
    <property type="evidence" value="ECO:0007669"/>
    <property type="project" value="TreeGrafter"/>
</dbReference>
<evidence type="ECO:0000259" key="5">
    <source>
        <dbReference type="Pfam" id="PF00326"/>
    </source>
</evidence>
<dbReference type="GO" id="GO:0006508">
    <property type="term" value="P:proteolysis"/>
    <property type="evidence" value="ECO:0007669"/>
    <property type="project" value="UniProtKB-KW"/>
</dbReference>
<comment type="caution">
    <text evidence="7">The sequence shown here is derived from an EMBL/GenBank/DDBJ whole genome shotgun (WGS) entry which is preliminary data.</text>
</comment>
<dbReference type="GO" id="GO:0004252">
    <property type="term" value="F:serine-type endopeptidase activity"/>
    <property type="evidence" value="ECO:0007669"/>
    <property type="project" value="InterPro"/>
</dbReference>
<organism evidence="7 8">
    <name type="scientific">Blastopirellula sediminis</name>
    <dbReference type="NCBI Taxonomy" id="2894196"/>
    <lineage>
        <taxon>Bacteria</taxon>
        <taxon>Pseudomonadati</taxon>
        <taxon>Planctomycetota</taxon>
        <taxon>Planctomycetia</taxon>
        <taxon>Pirellulales</taxon>
        <taxon>Pirellulaceae</taxon>
        <taxon>Blastopirellula</taxon>
    </lineage>
</organism>
<feature type="signal peptide" evidence="4">
    <location>
        <begin position="1"/>
        <end position="25"/>
    </location>
</feature>
<evidence type="ECO:0000256" key="4">
    <source>
        <dbReference type="SAM" id="SignalP"/>
    </source>
</evidence>
<sequence>MMMRVAAGAAATWMILTLAPFCVFADGTAENKKAESVSSETDPYVWLEDVEGEKALDWVRARNEVSQAKLESDPDFAKLRDDLLAIFDSNDRIPFVRKRGEYYYNFWRDEKNERGVWRRTTLDEYKKAEPKWEVIIDLDELAKAENENWVWSGAQMLRPDYNRALISMSRGGADADVTREFDMTTRKFVEDGFNRPEAKGGMSWIDIDHVFISTDFGPGSMTKSGYPRIAKLWTRGEKLEDAKVVYEGEMTDMSISATHDETPGFERNFVRRAIAFYNNEIYLLKEDGSLAQIEAPNSAGKGVHCQYLTLELRDAWTVGEKTYKAGSLLVTNFDDFMAGKRDFTLLFEPNERNALAGYSFTKDYLLLNVLEDVASKLFVMKEEADGAWSKTPLVGAPTLGTVSVSPVDPDESNDYFMTSTDYLTPTTLLMGEVGKEPEELKAMPEFFDATGLTVAQHFATSKDGTKVPYFMLYRKDMKFDGSNPTLLYGYGGFEISLQPGYRATVGRAWSTQGGVYVVANIRGGGEYGPRWHQAALKQNRLKAYEDFAAVAEDLFDRKVTSREHLGIQGGSNGGLLVGNMVTLYPDLFKAAVCQVPLLDMKRYSHLLAGASWMAEYGNPDVPEEWEFIRTYSPYHNVKEEVDYPTVLFTTSTRDDRVHPGHARKMFAKMEGWGKDVLYYENIEGGHGGAANNRQSAFMTAMAFTFLKQQLFAPAKE</sequence>
<dbReference type="InterPro" id="IPR002470">
    <property type="entry name" value="Peptidase_S9A"/>
</dbReference>
<evidence type="ECO:0000256" key="3">
    <source>
        <dbReference type="ARBA" id="ARBA00022825"/>
    </source>
</evidence>
<keyword evidence="4" id="KW-0732">Signal</keyword>
<evidence type="ECO:0000313" key="7">
    <source>
        <dbReference type="EMBL" id="MCC9627710.1"/>
    </source>
</evidence>
<dbReference type="Proteomes" id="UP001139103">
    <property type="component" value="Unassembled WGS sequence"/>
</dbReference>
<keyword evidence="3" id="KW-0720">Serine protease</keyword>
<reference evidence="7" key="1">
    <citation type="submission" date="2021-11" db="EMBL/GenBank/DDBJ databases">
        <title>Genome sequence.</title>
        <authorList>
            <person name="Sun Q."/>
        </authorList>
    </citation>
    <scope>NUCLEOTIDE SEQUENCE</scope>
    <source>
        <strain evidence="7">JC732</strain>
    </source>
</reference>
<dbReference type="InterPro" id="IPR029058">
    <property type="entry name" value="AB_hydrolase_fold"/>
</dbReference>
<dbReference type="InterPro" id="IPR001375">
    <property type="entry name" value="Peptidase_S9_cat"/>
</dbReference>
<evidence type="ECO:0000256" key="2">
    <source>
        <dbReference type="ARBA" id="ARBA00022801"/>
    </source>
</evidence>
<accession>A0A9X1MK30</accession>
<dbReference type="InterPro" id="IPR051167">
    <property type="entry name" value="Prolyl_oligopep/macrocyclase"/>
</dbReference>
<dbReference type="RefSeq" id="WP_230216321.1">
    <property type="nucleotide sequence ID" value="NZ_JAJKFT010000004.1"/>
</dbReference>
<proteinExistence type="predicted"/>
<dbReference type="Pfam" id="PF00326">
    <property type="entry name" value="Peptidase_S9"/>
    <property type="match status" value="1"/>
</dbReference>
<feature type="chain" id="PRO_5040930694" evidence="4">
    <location>
        <begin position="26"/>
        <end position="716"/>
    </location>
</feature>
<evidence type="ECO:0000259" key="6">
    <source>
        <dbReference type="Pfam" id="PF02897"/>
    </source>
</evidence>
<keyword evidence="2" id="KW-0378">Hydrolase</keyword>
<dbReference type="EMBL" id="JAJKFT010000004">
    <property type="protein sequence ID" value="MCC9627710.1"/>
    <property type="molecule type" value="Genomic_DNA"/>
</dbReference>
<dbReference type="Gene3D" id="2.130.10.120">
    <property type="entry name" value="Prolyl oligopeptidase, N-terminal domain"/>
    <property type="match status" value="1"/>
</dbReference>
<dbReference type="GO" id="GO:0070012">
    <property type="term" value="F:oligopeptidase activity"/>
    <property type="evidence" value="ECO:0007669"/>
    <property type="project" value="TreeGrafter"/>
</dbReference>
<dbReference type="PANTHER" id="PTHR42881">
    <property type="entry name" value="PROLYL ENDOPEPTIDASE"/>
    <property type="match status" value="1"/>
</dbReference>
<dbReference type="PRINTS" id="PR00862">
    <property type="entry name" value="PROLIGOPTASE"/>
</dbReference>
<dbReference type="PANTHER" id="PTHR42881:SF13">
    <property type="entry name" value="PROLYL ENDOPEPTIDASE"/>
    <property type="match status" value="1"/>
</dbReference>